<dbReference type="InterPro" id="IPR027417">
    <property type="entry name" value="P-loop_NTPase"/>
</dbReference>
<evidence type="ECO:0000313" key="3">
    <source>
        <dbReference type="Proteomes" id="UP000256485"/>
    </source>
</evidence>
<sequence>MTVRLAVWSGPRNISTALMRAWENRPDTIVVDEPLYAHYLHVTGLDHPGREEVIAAGETDWRVVVDRLLGPVPPGVAVFYQKHMTHHLLSGIDRDWIGKLTNVLLIRDPREVVASYVRSRATVTPDDIGLPQQVRLYEELAASGEPPPVIDAGDFLRNPEGYLRALCAMVGVEFTDRMLSWPPGPRDSDGVWAPYWYAAVWRSTGFEPYRERTVTLAGAAAEVAEACRPHYERLHAVRLRV</sequence>
<evidence type="ECO:0000256" key="1">
    <source>
        <dbReference type="ARBA" id="ARBA00009320"/>
    </source>
</evidence>
<dbReference type="GO" id="GO:0019752">
    <property type="term" value="P:carboxylic acid metabolic process"/>
    <property type="evidence" value="ECO:0007669"/>
    <property type="project" value="TreeGrafter"/>
</dbReference>
<dbReference type="Proteomes" id="UP000256485">
    <property type="component" value="Unassembled WGS sequence"/>
</dbReference>
<dbReference type="RefSeq" id="WP_115849668.1">
    <property type="nucleotide sequence ID" value="NZ_QTUC01000001.1"/>
</dbReference>
<dbReference type="InterPro" id="IPR050571">
    <property type="entry name" value="Class-IV_PLP-Dep_Aminotrnsfr"/>
</dbReference>
<dbReference type="PANTHER" id="PTHR42743:SF11">
    <property type="entry name" value="AMINODEOXYCHORISMATE LYASE"/>
    <property type="match status" value="1"/>
</dbReference>
<evidence type="ECO:0000313" key="2">
    <source>
        <dbReference type="EMBL" id="REF35973.1"/>
    </source>
</evidence>
<comment type="caution">
    <text evidence="2">The sequence shown here is derived from an EMBL/GenBank/DDBJ whole genome shotgun (WGS) entry which is preliminary data.</text>
</comment>
<dbReference type="OrthoDB" id="272985at2"/>
<dbReference type="SUPFAM" id="SSF52540">
    <property type="entry name" value="P-loop containing nucleoside triphosphate hydrolases"/>
    <property type="match status" value="1"/>
</dbReference>
<proteinExistence type="inferred from homology"/>
<name>A0A3D9V5K0_THECX</name>
<dbReference type="Gene3D" id="3.40.50.300">
    <property type="entry name" value="P-loop containing nucleotide triphosphate hydrolases"/>
    <property type="match status" value="1"/>
</dbReference>
<keyword evidence="3" id="KW-1185">Reference proteome</keyword>
<dbReference type="AlphaFoldDB" id="A0A3D9V5K0"/>
<dbReference type="Pfam" id="PF19798">
    <property type="entry name" value="Sulfotransfer_5"/>
    <property type="match status" value="1"/>
</dbReference>
<dbReference type="PANTHER" id="PTHR42743">
    <property type="entry name" value="AMINO-ACID AMINOTRANSFERASE"/>
    <property type="match status" value="1"/>
</dbReference>
<reference evidence="2 3" key="1">
    <citation type="submission" date="2018-08" db="EMBL/GenBank/DDBJ databases">
        <title>Sequencing the genomes of 1000 actinobacteria strains.</title>
        <authorList>
            <person name="Klenk H.-P."/>
        </authorList>
    </citation>
    <scope>NUCLEOTIDE SEQUENCE [LARGE SCALE GENOMIC DNA]</scope>
    <source>
        <strain evidence="2 3">DSM 22891</strain>
    </source>
</reference>
<evidence type="ECO:0008006" key="4">
    <source>
        <dbReference type="Google" id="ProtNLM"/>
    </source>
</evidence>
<organism evidence="2 3">
    <name type="scientific">Thermasporomyces composti</name>
    <dbReference type="NCBI Taxonomy" id="696763"/>
    <lineage>
        <taxon>Bacteria</taxon>
        <taxon>Bacillati</taxon>
        <taxon>Actinomycetota</taxon>
        <taxon>Actinomycetes</taxon>
        <taxon>Propionibacteriales</taxon>
        <taxon>Nocardioidaceae</taxon>
        <taxon>Thermasporomyces</taxon>
    </lineage>
</organism>
<accession>A0A3D9V5K0</accession>
<protein>
    <recommendedName>
        <fullName evidence="4">Sulfotransferase family protein</fullName>
    </recommendedName>
</protein>
<comment type="similarity">
    <text evidence="1">Belongs to the class-IV pyridoxal-phosphate-dependent aminotransferase family.</text>
</comment>
<gene>
    <name evidence="2" type="ORF">DFJ64_1367</name>
</gene>
<dbReference type="EMBL" id="QTUC01000001">
    <property type="protein sequence ID" value="REF35973.1"/>
    <property type="molecule type" value="Genomic_DNA"/>
</dbReference>